<evidence type="ECO:0000313" key="2">
    <source>
        <dbReference type="Proteomes" id="UP000268014"/>
    </source>
</evidence>
<accession>A0A0N4VTA3</accession>
<sequence>MRVSLGVQIEREGCFRPGHGLHDQGRSVARGDVLEWDHEGAGYADKLIVPDELDQILDGAKAGVFNAAHRIDIRLVPVLLAIEDVVNGYVLAVAPVANIKHSGILTNDPDLRFQRLPKLFPLPQHVGEEVEGEVAAEDQEQELGKIMERPDFFDPQCMAL</sequence>
<name>A0A0N4VTA3_HAEPC</name>
<organism evidence="3">
    <name type="scientific">Haemonchus placei</name>
    <name type="common">Barber's pole worm</name>
    <dbReference type="NCBI Taxonomy" id="6290"/>
    <lineage>
        <taxon>Eukaryota</taxon>
        <taxon>Metazoa</taxon>
        <taxon>Ecdysozoa</taxon>
        <taxon>Nematoda</taxon>
        <taxon>Chromadorea</taxon>
        <taxon>Rhabditida</taxon>
        <taxon>Rhabditina</taxon>
        <taxon>Rhabditomorpha</taxon>
        <taxon>Strongyloidea</taxon>
        <taxon>Trichostrongylidae</taxon>
        <taxon>Haemonchus</taxon>
    </lineage>
</organism>
<evidence type="ECO:0000313" key="3">
    <source>
        <dbReference type="WBParaSite" id="HPLM_0000052001-mRNA-1"/>
    </source>
</evidence>
<reference evidence="3" key="1">
    <citation type="submission" date="2017-02" db="UniProtKB">
        <authorList>
            <consortium name="WormBaseParasite"/>
        </authorList>
    </citation>
    <scope>IDENTIFICATION</scope>
</reference>
<proteinExistence type="predicted"/>
<keyword evidence="2" id="KW-1185">Reference proteome</keyword>
<dbReference type="EMBL" id="UZAF01000380">
    <property type="protein sequence ID" value="VDO05632.1"/>
    <property type="molecule type" value="Genomic_DNA"/>
</dbReference>
<evidence type="ECO:0000313" key="1">
    <source>
        <dbReference type="EMBL" id="VDO05632.1"/>
    </source>
</evidence>
<protein>
    <submittedName>
        <fullName evidence="3">Glutamate--cysteine ligase</fullName>
    </submittedName>
</protein>
<dbReference type="WBParaSite" id="HPLM_0000052001-mRNA-1">
    <property type="protein sequence ID" value="HPLM_0000052001-mRNA-1"/>
    <property type="gene ID" value="HPLM_0000052001"/>
</dbReference>
<reference evidence="1 2" key="2">
    <citation type="submission" date="2018-11" db="EMBL/GenBank/DDBJ databases">
        <authorList>
            <consortium name="Pathogen Informatics"/>
        </authorList>
    </citation>
    <scope>NUCLEOTIDE SEQUENCE [LARGE SCALE GENOMIC DNA]</scope>
    <source>
        <strain evidence="1 2">MHpl1</strain>
    </source>
</reference>
<gene>
    <name evidence="1" type="ORF">HPLM_LOCUS521</name>
</gene>
<dbReference type="Proteomes" id="UP000268014">
    <property type="component" value="Unassembled WGS sequence"/>
</dbReference>
<dbReference type="AlphaFoldDB" id="A0A0N4VTA3"/>